<reference evidence="2 3" key="1">
    <citation type="journal article" date="2014" name="BMC Genomics">
        <title>Comparison of environmental and isolate Sulfobacillus genomes reveals diverse carbon, sulfur, nitrogen, and hydrogen metabolisms.</title>
        <authorList>
            <person name="Justice N.B."/>
            <person name="Norman A."/>
            <person name="Brown C.T."/>
            <person name="Singh A."/>
            <person name="Thomas B.C."/>
            <person name="Banfield J.F."/>
        </authorList>
    </citation>
    <scope>NUCLEOTIDE SEQUENCE [LARGE SCALE GENOMIC DNA]</scope>
    <source>
        <strain evidence="2">AMDSBA4</strain>
    </source>
</reference>
<protein>
    <recommendedName>
        <fullName evidence="1">Protein-glutamine gamma-glutamyltransferase-like C-terminal domain-containing protein</fullName>
    </recommendedName>
</protein>
<comment type="caution">
    <text evidence="2">The sequence shown here is derived from an EMBL/GenBank/DDBJ whole genome shotgun (WGS) entry which is preliminary data.</text>
</comment>
<dbReference type="AlphaFoldDB" id="A0A2T2XC52"/>
<accession>A0A2T2XC52</accession>
<feature type="non-terminal residue" evidence="2">
    <location>
        <position position="1"/>
    </location>
</feature>
<dbReference type="Proteomes" id="UP000242972">
    <property type="component" value="Unassembled WGS sequence"/>
</dbReference>
<gene>
    <name evidence="2" type="ORF">C7B46_15805</name>
</gene>
<evidence type="ECO:0000313" key="2">
    <source>
        <dbReference type="EMBL" id="PSR32085.1"/>
    </source>
</evidence>
<dbReference type="Pfam" id="PF13559">
    <property type="entry name" value="DUF4129"/>
    <property type="match status" value="1"/>
</dbReference>
<dbReference type="InterPro" id="IPR025403">
    <property type="entry name" value="TgpA-like_C"/>
</dbReference>
<proteinExistence type="predicted"/>
<feature type="domain" description="Protein-glutamine gamma-glutamyltransferase-like C-terminal" evidence="1">
    <location>
        <begin position="1"/>
        <end position="50"/>
    </location>
</feature>
<sequence>QTPREFLGYWARLYPDPAQHLTEFIQLMEKGLYGPRDLDEEELKQWQALWHRLRKQRNRRPFSRSA</sequence>
<dbReference type="EMBL" id="PXYW01000052">
    <property type="protein sequence ID" value="PSR32085.1"/>
    <property type="molecule type" value="Genomic_DNA"/>
</dbReference>
<evidence type="ECO:0000259" key="1">
    <source>
        <dbReference type="Pfam" id="PF13559"/>
    </source>
</evidence>
<evidence type="ECO:0000313" key="3">
    <source>
        <dbReference type="Proteomes" id="UP000242972"/>
    </source>
</evidence>
<name>A0A2T2XC52_9FIRM</name>
<organism evidence="2 3">
    <name type="scientific">Sulfobacillus benefaciens</name>
    <dbReference type="NCBI Taxonomy" id="453960"/>
    <lineage>
        <taxon>Bacteria</taxon>
        <taxon>Bacillati</taxon>
        <taxon>Bacillota</taxon>
        <taxon>Clostridia</taxon>
        <taxon>Eubacteriales</taxon>
        <taxon>Clostridiales Family XVII. Incertae Sedis</taxon>
        <taxon>Sulfobacillus</taxon>
    </lineage>
</organism>